<protein>
    <submittedName>
        <fullName evidence="1">Uncharacterized protein</fullName>
    </submittedName>
</protein>
<sequence length="66" mass="7525">MALSGTTAWGASGSRPFQYVAATGERIWEDWGKRMSTLSGCRHHDRAFNRARRRGCRTELSGRVRR</sequence>
<dbReference type="EMBL" id="CADCWN010000179">
    <property type="protein sequence ID" value="CAA9574370.1"/>
    <property type="molecule type" value="Genomic_DNA"/>
</dbReference>
<gene>
    <name evidence="1" type="ORF">AVDCRST_MAG18-2366</name>
</gene>
<dbReference type="AlphaFoldDB" id="A0A6J4VDP0"/>
<name>A0A6J4VDP0_9BACT</name>
<organism evidence="1">
    <name type="scientific">uncultured Thermomicrobiales bacterium</name>
    <dbReference type="NCBI Taxonomy" id="1645740"/>
    <lineage>
        <taxon>Bacteria</taxon>
        <taxon>Pseudomonadati</taxon>
        <taxon>Thermomicrobiota</taxon>
        <taxon>Thermomicrobia</taxon>
        <taxon>Thermomicrobiales</taxon>
        <taxon>environmental samples</taxon>
    </lineage>
</organism>
<evidence type="ECO:0000313" key="1">
    <source>
        <dbReference type="EMBL" id="CAA9574370.1"/>
    </source>
</evidence>
<accession>A0A6J4VDP0</accession>
<proteinExistence type="predicted"/>
<reference evidence="1" key="1">
    <citation type="submission" date="2020-02" db="EMBL/GenBank/DDBJ databases">
        <authorList>
            <person name="Meier V. D."/>
        </authorList>
    </citation>
    <scope>NUCLEOTIDE SEQUENCE</scope>
    <source>
        <strain evidence="1">AVDCRST_MAG18</strain>
    </source>
</reference>